<dbReference type="EMBL" id="ACBZ01000145">
    <property type="protein sequence ID" value="EEG48425.1"/>
    <property type="molecule type" value="Genomic_DNA"/>
</dbReference>
<dbReference type="Gene3D" id="1.10.10.10">
    <property type="entry name" value="Winged helix-like DNA-binding domain superfamily/Winged helix DNA-binding domain"/>
    <property type="match status" value="1"/>
</dbReference>
<feature type="coiled-coil region" evidence="4">
    <location>
        <begin position="216"/>
        <end position="243"/>
    </location>
</feature>
<protein>
    <recommendedName>
        <fullName evidence="5">OmpR/PhoB-type domain-containing protein</fullName>
    </recommendedName>
</protein>
<keyword evidence="7" id="KW-1185">Reference proteome</keyword>
<reference evidence="6 7" key="2">
    <citation type="submission" date="2009-02" db="EMBL/GenBank/DDBJ databases">
        <title>Draft genome sequence of Blautia hydrogenotrophica DSM 10507 (Ruminococcus hydrogenotrophicus DSM 10507).</title>
        <authorList>
            <person name="Sudarsanam P."/>
            <person name="Ley R."/>
            <person name="Guruge J."/>
            <person name="Turnbaugh P.J."/>
            <person name="Mahowald M."/>
            <person name="Liep D."/>
            <person name="Gordon J."/>
        </authorList>
    </citation>
    <scope>NUCLEOTIDE SEQUENCE [LARGE SCALE GENOMIC DNA]</scope>
    <source>
        <strain evidence="7">DSM 10507 / JCM 14656 / S5a33</strain>
    </source>
</reference>
<feature type="DNA-binding region" description="OmpR/PhoB-type" evidence="3">
    <location>
        <begin position="1"/>
        <end position="66"/>
    </location>
</feature>
<comment type="similarity">
    <text evidence="1">Belongs to the AfsR/DnrI/RedD regulatory family.</text>
</comment>
<organism evidence="6 7">
    <name type="scientific">Blautia hydrogenotrophica (strain DSM 10507 / JCM 14656 / S5a33)</name>
    <name type="common">Ruminococcus hydrogenotrophicus</name>
    <dbReference type="NCBI Taxonomy" id="476272"/>
    <lineage>
        <taxon>Bacteria</taxon>
        <taxon>Bacillati</taxon>
        <taxon>Bacillota</taxon>
        <taxon>Clostridia</taxon>
        <taxon>Lachnospirales</taxon>
        <taxon>Lachnospiraceae</taxon>
        <taxon>Blautia</taxon>
    </lineage>
</organism>
<dbReference type="PATRIC" id="fig|476272.21.peg.772"/>
<dbReference type="GO" id="GO:0006355">
    <property type="term" value="P:regulation of DNA-templated transcription"/>
    <property type="evidence" value="ECO:0007669"/>
    <property type="project" value="InterPro"/>
</dbReference>
<feature type="domain" description="OmpR/PhoB-type" evidence="5">
    <location>
        <begin position="1"/>
        <end position="66"/>
    </location>
</feature>
<accession>C0CP41</accession>
<dbReference type="SUPFAM" id="SSF48452">
    <property type="entry name" value="TPR-like"/>
    <property type="match status" value="1"/>
</dbReference>
<feature type="coiled-coil region" evidence="4">
    <location>
        <begin position="67"/>
        <end position="94"/>
    </location>
</feature>
<dbReference type="SMART" id="SM01043">
    <property type="entry name" value="BTAD"/>
    <property type="match status" value="1"/>
</dbReference>
<evidence type="ECO:0000256" key="2">
    <source>
        <dbReference type="ARBA" id="ARBA00023125"/>
    </source>
</evidence>
<dbReference type="InterPro" id="IPR001867">
    <property type="entry name" value="OmpR/PhoB-type_DNA-bd"/>
</dbReference>
<evidence type="ECO:0000313" key="7">
    <source>
        <dbReference type="Proteomes" id="UP000003100"/>
    </source>
</evidence>
<evidence type="ECO:0000259" key="5">
    <source>
        <dbReference type="PROSITE" id="PS51755"/>
    </source>
</evidence>
<dbReference type="PROSITE" id="PS51755">
    <property type="entry name" value="OMPR_PHOB"/>
    <property type="match status" value="1"/>
</dbReference>
<dbReference type="Pfam" id="PF03704">
    <property type="entry name" value="BTAD"/>
    <property type="match status" value="1"/>
</dbReference>
<comment type="caution">
    <text evidence="6">The sequence shown here is derived from an EMBL/GenBank/DDBJ whole genome shotgun (WGS) entry which is preliminary data.</text>
</comment>
<dbReference type="InterPro" id="IPR005158">
    <property type="entry name" value="BTAD"/>
</dbReference>
<gene>
    <name evidence="6" type="ORF">RUMHYD_02642</name>
</gene>
<dbReference type="InterPro" id="IPR011990">
    <property type="entry name" value="TPR-like_helical_dom_sf"/>
</dbReference>
<dbReference type="AlphaFoldDB" id="C0CP41"/>
<proteinExistence type="inferred from homology"/>
<feature type="coiled-coil region" evidence="4">
    <location>
        <begin position="122"/>
        <end position="149"/>
    </location>
</feature>
<dbReference type="PANTHER" id="PTHR35807">
    <property type="entry name" value="TRANSCRIPTIONAL REGULATOR REDD-RELATED"/>
    <property type="match status" value="1"/>
</dbReference>
<evidence type="ECO:0000256" key="4">
    <source>
        <dbReference type="SAM" id="Coils"/>
    </source>
</evidence>
<dbReference type="Gene3D" id="1.25.40.10">
    <property type="entry name" value="Tetratricopeptide repeat domain"/>
    <property type="match status" value="1"/>
</dbReference>
<evidence type="ECO:0000256" key="3">
    <source>
        <dbReference type="PROSITE-ProRule" id="PRU01091"/>
    </source>
</evidence>
<dbReference type="HOGENOM" id="CLU_054920_0_0_9"/>
<sequence>MLAHAGEGISRVSLLEYLYGKEEISNPSNNLRVTMHRLRSQLREAGLPKSEYFLLNRATGIYRWDERIQVKTDVQTFEDELESARQEKDTEKRGRFLRKACILYKGEFLEDMGLEEWVIVRAVKYKEKYKKAMRELLKLLREKEEHEEIVQLCAKAVKLYPYDEWQEEMIDSLVQLGRKEGALQLCKDTSKMYWEELGISVSARMTEQYHRLTGMLQGSMKDIQRIENQFKETRQEAEALYLSFQSFVDIYRLLKRISGKGGRPVYVAVCSLWNSENHSSRPKRTERLSMYLRKALQCSLKRDDAFTKYSDLEYLILLSGKDRENCEQIFDQVRRQFSRQSKSWARYLKFDLFPIERE</sequence>
<dbReference type="Proteomes" id="UP000003100">
    <property type="component" value="Unassembled WGS sequence"/>
</dbReference>
<dbReference type="eggNOG" id="COG3629">
    <property type="taxonomic scope" value="Bacteria"/>
</dbReference>
<keyword evidence="2 3" id="KW-0238">DNA-binding</keyword>
<reference evidence="6 7" key="1">
    <citation type="submission" date="2009-01" db="EMBL/GenBank/DDBJ databases">
        <authorList>
            <person name="Fulton L."/>
            <person name="Clifton S."/>
            <person name="Fulton B."/>
            <person name="Xu J."/>
            <person name="Minx P."/>
            <person name="Pepin K.H."/>
            <person name="Johnson M."/>
            <person name="Bhonagiri V."/>
            <person name="Nash W.E."/>
            <person name="Mardis E.R."/>
            <person name="Wilson R.K."/>
        </authorList>
    </citation>
    <scope>NUCLEOTIDE SEQUENCE [LARGE SCALE GENOMIC DNA]</scope>
    <source>
        <strain evidence="7">DSM 10507 / JCM 14656 / S5a33</strain>
    </source>
</reference>
<name>C0CP41_BLAHS</name>
<evidence type="ECO:0000313" key="6">
    <source>
        <dbReference type="EMBL" id="EEG48425.1"/>
    </source>
</evidence>
<dbReference type="GO" id="GO:0000160">
    <property type="term" value="P:phosphorelay signal transduction system"/>
    <property type="evidence" value="ECO:0007669"/>
    <property type="project" value="InterPro"/>
</dbReference>
<dbReference type="InterPro" id="IPR051677">
    <property type="entry name" value="AfsR-DnrI-RedD_regulator"/>
</dbReference>
<dbReference type="InterPro" id="IPR036388">
    <property type="entry name" value="WH-like_DNA-bd_sf"/>
</dbReference>
<dbReference type="GO" id="GO:0003677">
    <property type="term" value="F:DNA binding"/>
    <property type="evidence" value="ECO:0007669"/>
    <property type="project" value="UniProtKB-UniRule"/>
</dbReference>
<keyword evidence="4" id="KW-0175">Coiled coil</keyword>
<evidence type="ECO:0000256" key="1">
    <source>
        <dbReference type="ARBA" id="ARBA00005820"/>
    </source>
</evidence>